<accession>A0ABZ0KUD4</accession>
<name>A0ABZ0KUD4_9BACL</name>
<evidence type="ECO:0000313" key="4">
    <source>
        <dbReference type="Proteomes" id="UP001303532"/>
    </source>
</evidence>
<dbReference type="InterPro" id="IPR029410">
    <property type="entry name" value="CAP_assoc"/>
</dbReference>
<feature type="domain" description="CAP-associated" evidence="2">
    <location>
        <begin position="102"/>
        <end position="237"/>
    </location>
</feature>
<reference evidence="3 4" key="1">
    <citation type="submission" date="2023-01" db="EMBL/GenBank/DDBJ databases">
        <title>Sporosarcina sp. nov., isolated from Korean tranditional fermented seafood 'Jeotgal'.</title>
        <authorList>
            <person name="Yang A.-I."/>
        </authorList>
    </citation>
    <scope>NUCLEOTIDE SEQUENCE [LARGE SCALE GENOMIC DNA]</scope>
    <source>
        <strain evidence="3 4">B2O-1</strain>
    </source>
</reference>
<dbReference type="PANTHER" id="PTHR31157">
    <property type="entry name" value="SCP DOMAIN-CONTAINING PROTEIN"/>
    <property type="match status" value="1"/>
</dbReference>
<dbReference type="InterPro" id="IPR035940">
    <property type="entry name" value="CAP_sf"/>
</dbReference>
<dbReference type="EMBL" id="CP116341">
    <property type="protein sequence ID" value="WOV84037.1"/>
    <property type="molecule type" value="Genomic_DNA"/>
</dbReference>
<protein>
    <submittedName>
        <fullName evidence="3">CAP-associated domain-containing protein</fullName>
    </submittedName>
</protein>
<feature type="domain" description="SCP" evidence="1">
    <location>
        <begin position="256"/>
        <end position="363"/>
    </location>
</feature>
<evidence type="ECO:0000259" key="2">
    <source>
        <dbReference type="Pfam" id="PF14504"/>
    </source>
</evidence>
<keyword evidence="4" id="KW-1185">Reference proteome</keyword>
<evidence type="ECO:0000313" key="3">
    <source>
        <dbReference type="EMBL" id="WOV84037.1"/>
    </source>
</evidence>
<dbReference type="Pfam" id="PF14504">
    <property type="entry name" value="CAP_assoc_N"/>
    <property type="match status" value="1"/>
</dbReference>
<proteinExistence type="predicted"/>
<sequence>MKRLFLFLLLLVALFLSKPYWEEPVSKYVDLSFLDSIDEKLEDVVNKDTIESTIDTLRTATHDLAGIISDKTEGMRDAKQTVDKPALAKPTATPISINNLEIGASAEQVTAELGEPKSQSLNEYGAEWQTYHTDYQNFVMVSLDESNRVGAIYTNDDLISSTIGISYGASKADVRAALGQPLTKMRKGLNVFVLQDDEGMDLFKLGDVYAYVFYDIHQDTAVTAIELVSVELENSKKSLYADRSEALRNGFERQLFDLTNAARVRHGRSILSWDSAVSGTARKHSTDMADNDYFSHDNLQGLSPFDRIKEDGIGFKRAGENLAYGQSSSIFAHEGLMNSKGHRENILLKDYSSLGIGVSFNQDMQPYYSEEFLLR</sequence>
<dbReference type="Gene3D" id="3.40.33.10">
    <property type="entry name" value="CAP"/>
    <property type="match status" value="1"/>
</dbReference>
<dbReference type="SUPFAM" id="SSF55797">
    <property type="entry name" value="PR-1-like"/>
    <property type="match status" value="1"/>
</dbReference>
<organism evidence="3 4">
    <name type="scientific">Sporosarcina jeotgali</name>
    <dbReference type="NCBI Taxonomy" id="3020056"/>
    <lineage>
        <taxon>Bacteria</taxon>
        <taxon>Bacillati</taxon>
        <taxon>Bacillota</taxon>
        <taxon>Bacilli</taxon>
        <taxon>Bacillales</taxon>
        <taxon>Caryophanaceae</taxon>
        <taxon>Sporosarcina</taxon>
    </lineage>
</organism>
<dbReference type="RefSeq" id="WP_323691719.1">
    <property type="nucleotide sequence ID" value="NZ_CP116341.1"/>
</dbReference>
<dbReference type="Proteomes" id="UP001303532">
    <property type="component" value="Chromosome"/>
</dbReference>
<evidence type="ECO:0000259" key="1">
    <source>
        <dbReference type="Pfam" id="PF00188"/>
    </source>
</evidence>
<dbReference type="PANTHER" id="PTHR31157:SF1">
    <property type="entry name" value="SCP DOMAIN-CONTAINING PROTEIN"/>
    <property type="match status" value="1"/>
</dbReference>
<dbReference type="InterPro" id="IPR014044">
    <property type="entry name" value="CAP_dom"/>
</dbReference>
<dbReference type="Pfam" id="PF00188">
    <property type="entry name" value="CAP"/>
    <property type="match status" value="1"/>
</dbReference>
<dbReference type="CDD" id="cd05379">
    <property type="entry name" value="CAP_bacterial"/>
    <property type="match status" value="1"/>
</dbReference>
<gene>
    <name evidence="3" type="ORF">PGH26_14375</name>
</gene>